<dbReference type="PANTHER" id="PTHR34980:SF2">
    <property type="entry name" value="INNER MEMBRANE PROTEIN YHAH-RELATED"/>
    <property type="match status" value="1"/>
</dbReference>
<dbReference type="InterPro" id="IPR008523">
    <property type="entry name" value="DUF805"/>
</dbReference>
<feature type="transmembrane region" description="Helical" evidence="1">
    <location>
        <begin position="113"/>
        <end position="133"/>
    </location>
</feature>
<feature type="transmembrane region" description="Helical" evidence="1">
    <location>
        <begin position="78"/>
        <end position="98"/>
    </location>
</feature>
<name>A0A9E2KPP2_9GAMM</name>
<evidence type="ECO:0000313" key="2">
    <source>
        <dbReference type="EMBL" id="MBU3827250.1"/>
    </source>
</evidence>
<reference evidence="2" key="2">
    <citation type="submission" date="2021-04" db="EMBL/GenBank/DDBJ databases">
        <authorList>
            <person name="Gilroy R."/>
        </authorList>
    </citation>
    <scope>NUCLEOTIDE SEQUENCE</scope>
    <source>
        <strain evidence="2">687</strain>
    </source>
</reference>
<accession>A0A9E2KPP2</accession>
<dbReference type="GO" id="GO:0005886">
    <property type="term" value="C:plasma membrane"/>
    <property type="evidence" value="ECO:0007669"/>
    <property type="project" value="TreeGrafter"/>
</dbReference>
<proteinExistence type="predicted"/>
<organism evidence="2 3">
    <name type="scientific">Candidatus Anaerobiospirillum merdipullorum</name>
    <dbReference type="NCBI Taxonomy" id="2838450"/>
    <lineage>
        <taxon>Bacteria</taxon>
        <taxon>Pseudomonadati</taxon>
        <taxon>Pseudomonadota</taxon>
        <taxon>Gammaproteobacteria</taxon>
        <taxon>Aeromonadales</taxon>
        <taxon>Succinivibrionaceae</taxon>
        <taxon>Anaerobiospirillum</taxon>
    </lineage>
</organism>
<dbReference type="PANTHER" id="PTHR34980">
    <property type="entry name" value="INNER MEMBRANE PROTEIN-RELATED-RELATED"/>
    <property type="match status" value="1"/>
</dbReference>
<protein>
    <submittedName>
        <fullName evidence="2">DUF805 domain-containing protein</fullName>
    </submittedName>
</protein>
<sequence>MHFKEAVTLCLKRRFYTIHGRACRAEFWYFALFFVVVQSAVFALSRFIPIVGDLLFALSFIILLCPLVCVAMRRLHDLNLPAAIVVVPLLLFVLTLVGGDVALRAGDQQLQEMALYAGVILGLLLIICLALFLKAGSAGENRYGLPIHSCADFLHEEAALLKQRQAKAQELLQKKSPFNLRR</sequence>
<keyword evidence="1" id="KW-1133">Transmembrane helix</keyword>
<keyword evidence="1" id="KW-0812">Transmembrane</keyword>
<feature type="transmembrane region" description="Helical" evidence="1">
    <location>
        <begin position="54"/>
        <end position="71"/>
    </location>
</feature>
<dbReference type="EMBL" id="JAHLFG010000078">
    <property type="protein sequence ID" value="MBU3827250.1"/>
    <property type="molecule type" value="Genomic_DNA"/>
</dbReference>
<evidence type="ECO:0000313" key="3">
    <source>
        <dbReference type="Proteomes" id="UP000824150"/>
    </source>
</evidence>
<gene>
    <name evidence="2" type="ORF">IAA31_07150</name>
</gene>
<dbReference type="AlphaFoldDB" id="A0A9E2KPP2"/>
<dbReference type="Proteomes" id="UP000824150">
    <property type="component" value="Unassembled WGS sequence"/>
</dbReference>
<dbReference type="Pfam" id="PF05656">
    <property type="entry name" value="DUF805"/>
    <property type="match status" value="1"/>
</dbReference>
<reference evidence="2" key="1">
    <citation type="journal article" date="2021" name="PeerJ">
        <title>Extensive microbial diversity within the chicken gut microbiome revealed by metagenomics and culture.</title>
        <authorList>
            <person name="Gilroy R."/>
            <person name="Ravi A."/>
            <person name="Getino M."/>
            <person name="Pursley I."/>
            <person name="Horton D.L."/>
            <person name="Alikhan N.F."/>
            <person name="Baker D."/>
            <person name="Gharbi K."/>
            <person name="Hall N."/>
            <person name="Watson M."/>
            <person name="Adriaenssens E.M."/>
            <person name="Foster-Nyarko E."/>
            <person name="Jarju S."/>
            <person name="Secka A."/>
            <person name="Antonio M."/>
            <person name="Oren A."/>
            <person name="Chaudhuri R.R."/>
            <person name="La Ragione R."/>
            <person name="Hildebrand F."/>
            <person name="Pallen M.J."/>
        </authorList>
    </citation>
    <scope>NUCLEOTIDE SEQUENCE</scope>
    <source>
        <strain evidence="2">687</strain>
    </source>
</reference>
<keyword evidence="1" id="KW-0472">Membrane</keyword>
<feature type="transmembrane region" description="Helical" evidence="1">
    <location>
        <begin position="27"/>
        <end position="48"/>
    </location>
</feature>
<evidence type="ECO:0000256" key="1">
    <source>
        <dbReference type="SAM" id="Phobius"/>
    </source>
</evidence>
<comment type="caution">
    <text evidence="2">The sequence shown here is derived from an EMBL/GenBank/DDBJ whole genome shotgun (WGS) entry which is preliminary data.</text>
</comment>